<accession>A0AAD4YKP7</accession>
<comment type="caution">
    <text evidence="3">The sequence shown here is derived from an EMBL/GenBank/DDBJ whole genome shotgun (WGS) entry which is preliminary data.</text>
</comment>
<keyword evidence="4" id="KW-1185">Reference proteome</keyword>
<dbReference type="Proteomes" id="UP001054821">
    <property type="component" value="Chromosome 8"/>
</dbReference>
<reference evidence="3 4" key="1">
    <citation type="journal article" date="2022" name="G3 (Bethesda)">
        <title>Whole-genome sequence and methylome profiling of the almond [Prunus dulcis (Mill.) D.A. Webb] cultivar 'Nonpareil'.</title>
        <authorList>
            <person name="D'Amico-Willman K.M."/>
            <person name="Ouma W.Z."/>
            <person name="Meulia T."/>
            <person name="Sideli G.M."/>
            <person name="Gradziel T.M."/>
            <person name="Fresnedo-Ramirez J."/>
        </authorList>
    </citation>
    <scope>NUCLEOTIDE SEQUENCE [LARGE SCALE GENOMIC DNA]</scope>
    <source>
        <strain evidence="3">Clone GOH B32 T37-40</strain>
    </source>
</reference>
<gene>
    <name evidence="3" type="ORF">L3X38_042848</name>
</gene>
<dbReference type="InterPro" id="IPR054722">
    <property type="entry name" value="PolX-like_BBD"/>
</dbReference>
<dbReference type="PANTHER" id="PTHR47592:SF31">
    <property type="entry name" value="ZINC FINGER, CCHC-TYPE-RELATED"/>
    <property type="match status" value="1"/>
</dbReference>
<feature type="region of interest" description="Disordered" evidence="1">
    <location>
        <begin position="213"/>
        <end position="235"/>
    </location>
</feature>
<evidence type="ECO:0000256" key="1">
    <source>
        <dbReference type="SAM" id="MobiDB-lite"/>
    </source>
</evidence>
<protein>
    <recommendedName>
        <fullName evidence="2">Retrovirus-related Pol polyprotein from transposon TNT 1-94-like beta-barrel domain-containing protein</fullName>
    </recommendedName>
</protein>
<feature type="compositionally biased region" description="Basic residues" evidence="1">
    <location>
        <begin position="213"/>
        <end position="222"/>
    </location>
</feature>
<dbReference type="PANTHER" id="PTHR47592">
    <property type="entry name" value="PBF68 PROTEIN"/>
    <property type="match status" value="1"/>
</dbReference>
<dbReference type="Pfam" id="PF14223">
    <property type="entry name" value="Retrotran_gag_2"/>
    <property type="match status" value="1"/>
</dbReference>
<proteinExistence type="predicted"/>
<feature type="compositionally biased region" description="Basic and acidic residues" evidence="1">
    <location>
        <begin position="223"/>
        <end position="235"/>
    </location>
</feature>
<dbReference type="EMBL" id="JAJFAZ020000008">
    <property type="protein sequence ID" value="KAI5313672.1"/>
    <property type="molecule type" value="Genomic_DNA"/>
</dbReference>
<dbReference type="Pfam" id="PF22936">
    <property type="entry name" value="Pol_BBD"/>
    <property type="match status" value="1"/>
</dbReference>
<sequence>MEESSSSSSGTMLKLTASNYSIWKPRMEDILYCKDLYEPLQLLGQKPARKSDDAWSILNRKVVGQIRQWVDQIVFHHVAQETEAYKLWTKLSFMYERKTAQNNASVIRRLVNLKYRDGRSVTEHLSDFQGLINLLMNMKMVLDDELQALMLLSSLPDSWDTLVVSLSNSAPQGVLTLNIVKDSMFNEEARRKEQGVVAESEALVSGYRGRTNNRKFHRRDKSKGRSRDGLRERSKTRNDLEYSGASFHVTSRRDFFTSYTNGDFGNVRMGNDKLSKIIGRGYISLETNTSCHLVLKDVRHVLDMRLNLISTGLLDDEGYTNVFLKGNGNSARTLLS</sequence>
<evidence type="ECO:0000259" key="2">
    <source>
        <dbReference type="Pfam" id="PF22936"/>
    </source>
</evidence>
<dbReference type="AlphaFoldDB" id="A0AAD4YKP7"/>
<organism evidence="3 4">
    <name type="scientific">Prunus dulcis</name>
    <name type="common">Almond</name>
    <name type="synonym">Amygdalus dulcis</name>
    <dbReference type="NCBI Taxonomy" id="3755"/>
    <lineage>
        <taxon>Eukaryota</taxon>
        <taxon>Viridiplantae</taxon>
        <taxon>Streptophyta</taxon>
        <taxon>Embryophyta</taxon>
        <taxon>Tracheophyta</taxon>
        <taxon>Spermatophyta</taxon>
        <taxon>Magnoliopsida</taxon>
        <taxon>eudicotyledons</taxon>
        <taxon>Gunneridae</taxon>
        <taxon>Pentapetalae</taxon>
        <taxon>rosids</taxon>
        <taxon>fabids</taxon>
        <taxon>Rosales</taxon>
        <taxon>Rosaceae</taxon>
        <taxon>Amygdaloideae</taxon>
        <taxon>Amygdaleae</taxon>
        <taxon>Prunus</taxon>
    </lineage>
</organism>
<name>A0AAD4YKP7_PRUDU</name>
<feature type="domain" description="Retrovirus-related Pol polyprotein from transposon TNT 1-94-like beta-barrel" evidence="2">
    <location>
        <begin position="243"/>
        <end position="319"/>
    </location>
</feature>
<evidence type="ECO:0000313" key="4">
    <source>
        <dbReference type="Proteomes" id="UP001054821"/>
    </source>
</evidence>
<evidence type="ECO:0000313" key="3">
    <source>
        <dbReference type="EMBL" id="KAI5313672.1"/>
    </source>
</evidence>